<sequence length="98" mass="10434">MSPLPLTSLILSWGLALAAVLLVLAMTLCAWRMLRGPRAQDRVLALDALYVNGLLLILVLGMRQGSGLAFEAALIIGLVGFTATVALAKFLMQGEVIR</sequence>
<keyword evidence="3 8" id="KW-0813">Transport</keyword>
<keyword evidence="6 9" id="KW-1133">Transmembrane helix</keyword>
<comment type="caution">
    <text evidence="10">The sequence shown here is derived from an EMBL/GenBank/DDBJ whole genome shotgun (WGS) entry which is preliminary data.</text>
</comment>
<evidence type="ECO:0000256" key="7">
    <source>
        <dbReference type="ARBA" id="ARBA00023136"/>
    </source>
</evidence>
<keyword evidence="8" id="KW-0406">Ion transport</keyword>
<feature type="transmembrane region" description="Helical" evidence="9">
    <location>
        <begin position="68"/>
        <end position="92"/>
    </location>
</feature>
<comment type="similarity">
    <text evidence="2 8">Belongs to the CPA3 antiporters (TC 2.A.63) subunit F family.</text>
</comment>
<comment type="subcellular location">
    <subcellularLocation>
        <location evidence="1 8">Cell membrane</location>
        <topology evidence="1 8">Multi-pass membrane protein</topology>
    </subcellularLocation>
</comment>
<evidence type="ECO:0000256" key="9">
    <source>
        <dbReference type="SAM" id="Phobius"/>
    </source>
</evidence>
<evidence type="ECO:0000256" key="3">
    <source>
        <dbReference type="ARBA" id="ARBA00022448"/>
    </source>
</evidence>
<feature type="transmembrane region" description="Helical" evidence="9">
    <location>
        <begin position="6"/>
        <end position="31"/>
    </location>
</feature>
<keyword evidence="7 8" id="KW-0472">Membrane</keyword>
<proteinExistence type="inferred from homology"/>
<evidence type="ECO:0000256" key="5">
    <source>
        <dbReference type="ARBA" id="ARBA00022692"/>
    </source>
</evidence>
<keyword evidence="5 9" id="KW-0812">Transmembrane</keyword>
<reference evidence="10" key="1">
    <citation type="journal article" date="2021" name="Front. Microbiol.">
        <title>Comprehensive Comparative Genomics and Phenotyping of Methylobacterium Species.</title>
        <authorList>
            <person name="Alessa O."/>
            <person name="Ogura Y."/>
            <person name="Fujitani Y."/>
            <person name="Takami H."/>
            <person name="Hayashi T."/>
            <person name="Sahin N."/>
            <person name="Tani A."/>
        </authorList>
    </citation>
    <scope>NUCLEOTIDE SEQUENCE</scope>
    <source>
        <strain evidence="10">DSM 17168</strain>
    </source>
</reference>
<organism evidence="10 11">
    <name type="scientific">Methylobacterium isbiliense</name>
    <dbReference type="NCBI Taxonomy" id="315478"/>
    <lineage>
        <taxon>Bacteria</taxon>
        <taxon>Pseudomonadati</taxon>
        <taxon>Pseudomonadota</taxon>
        <taxon>Alphaproteobacteria</taxon>
        <taxon>Hyphomicrobiales</taxon>
        <taxon>Methylobacteriaceae</taxon>
        <taxon>Methylobacterium</taxon>
    </lineage>
</organism>
<evidence type="ECO:0000256" key="1">
    <source>
        <dbReference type="ARBA" id="ARBA00004651"/>
    </source>
</evidence>
<evidence type="ECO:0000256" key="4">
    <source>
        <dbReference type="ARBA" id="ARBA00022475"/>
    </source>
</evidence>
<dbReference type="PIRSF" id="PIRSF028784">
    <property type="entry name" value="MrpF"/>
    <property type="match status" value="1"/>
</dbReference>
<protein>
    <submittedName>
        <fullName evidence="10">Na(+)/H(+) antiporter subunit F</fullName>
    </submittedName>
</protein>
<evidence type="ECO:0000256" key="6">
    <source>
        <dbReference type="ARBA" id="ARBA00022989"/>
    </source>
</evidence>
<feature type="transmembrane region" description="Helical" evidence="9">
    <location>
        <begin position="43"/>
        <end position="62"/>
    </location>
</feature>
<dbReference type="EMBL" id="BPQQ01000001">
    <property type="protein sequence ID" value="GJD98134.1"/>
    <property type="molecule type" value="Genomic_DNA"/>
</dbReference>
<accession>A0ABQ4S6M4</accession>
<name>A0ABQ4S6M4_9HYPH</name>
<dbReference type="Pfam" id="PF04066">
    <property type="entry name" value="MrpF_PhaF"/>
    <property type="match status" value="1"/>
</dbReference>
<keyword evidence="8" id="KW-0050">Antiport</keyword>
<keyword evidence="11" id="KW-1185">Reference proteome</keyword>
<evidence type="ECO:0000256" key="2">
    <source>
        <dbReference type="ARBA" id="ARBA00009212"/>
    </source>
</evidence>
<dbReference type="InterPro" id="IPR007208">
    <property type="entry name" value="MrpF/PhaF-like"/>
</dbReference>
<keyword evidence="4 8" id="KW-1003">Cell membrane</keyword>
<dbReference type="Proteomes" id="UP001055153">
    <property type="component" value="Unassembled WGS sequence"/>
</dbReference>
<dbReference type="PANTHER" id="PTHR34702:SF1">
    <property type="entry name" value="NA(+)_H(+) ANTIPORTER SUBUNIT F"/>
    <property type="match status" value="1"/>
</dbReference>
<evidence type="ECO:0000313" key="11">
    <source>
        <dbReference type="Proteomes" id="UP001055153"/>
    </source>
</evidence>
<dbReference type="PANTHER" id="PTHR34702">
    <property type="entry name" value="NA(+)/H(+) ANTIPORTER SUBUNIT F1"/>
    <property type="match status" value="1"/>
</dbReference>
<evidence type="ECO:0000313" key="10">
    <source>
        <dbReference type="EMBL" id="GJD98134.1"/>
    </source>
</evidence>
<reference evidence="10" key="2">
    <citation type="submission" date="2021-08" db="EMBL/GenBank/DDBJ databases">
        <authorList>
            <person name="Tani A."/>
            <person name="Ola A."/>
            <person name="Ogura Y."/>
            <person name="Katsura K."/>
            <person name="Hayashi T."/>
        </authorList>
    </citation>
    <scope>NUCLEOTIDE SEQUENCE</scope>
    <source>
        <strain evidence="10">DSM 17168</strain>
    </source>
</reference>
<gene>
    <name evidence="10" type="primary">mrpF</name>
    <name evidence="10" type="ORF">GMJLKIPL_0041</name>
</gene>
<evidence type="ECO:0000256" key="8">
    <source>
        <dbReference type="PIRNR" id="PIRNR028784"/>
    </source>
</evidence>
<dbReference type="NCBIfam" id="NF004812">
    <property type="entry name" value="PRK06161.1"/>
    <property type="match status" value="1"/>
</dbReference>